<dbReference type="EMBL" id="NBNE01001051">
    <property type="protein sequence ID" value="OWZ15796.1"/>
    <property type="molecule type" value="Genomic_DNA"/>
</dbReference>
<gene>
    <name evidence="1" type="ORF">PHMEG_00010500</name>
</gene>
<keyword evidence="2" id="KW-1185">Reference proteome</keyword>
<dbReference type="Proteomes" id="UP000198211">
    <property type="component" value="Unassembled WGS sequence"/>
</dbReference>
<evidence type="ECO:0000313" key="2">
    <source>
        <dbReference type="Proteomes" id="UP000198211"/>
    </source>
</evidence>
<reference evidence="2" key="1">
    <citation type="submission" date="2017-03" db="EMBL/GenBank/DDBJ databases">
        <title>Phytopthora megakarya and P. palmivora, two closely related causual agents of cacao black pod achieved similar genome size and gene model numbers by different mechanisms.</title>
        <authorList>
            <person name="Ali S."/>
            <person name="Shao J."/>
            <person name="Larry D.J."/>
            <person name="Kronmiller B."/>
            <person name="Shen D."/>
            <person name="Strem M.D."/>
            <person name="Melnick R.L."/>
            <person name="Guiltinan M.J."/>
            <person name="Tyler B.M."/>
            <person name="Meinhardt L.W."/>
            <person name="Bailey B.A."/>
        </authorList>
    </citation>
    <scope>NUCLEOTIDE SEQUENCE [LARGE SCALE GENOMIC DNA]</scope>
    <source>
        <strain evidence="2">zdho120</strain>
    </source>
</reference>
<dbReference type="AlphaFoldDB" id="A0A225WDI7"/>
<organism evidence="1 2">
    <name type="scientific">Phytophthora megakarya</name>
    <dbReference type="NCBI Taxonomy" id="4795"/>
    <lineage>
        <taxon>Eukaryota</taxon>
        <taxon>Sar</taxon>
        <taxon>Stramenopiles</taxon>
        <taxon>Oomycota</taxon>
        <taxon>Peronosporomycetes</taxon>
        <taxon>Peronosporales</taxon>
        <taxon>Peronosporaceae</taxon>
        <taxon>Phytophthora</taxon>
    </lineage>
</organism>
<comment type="caution">
    <text evidence="1">The sequence shown here is derived from an EMBL/GenBank/DDBJ whole genome shotgun (WGS) entry which is preliminary data.</text>
</comment>
<name>A0A225WDI7_9STRA</name>
<protein>
    <recommendedName>
        <fullName evidence="3">Reverse transcriptase</fullName>
    </recommendedName>
</protein>
<sequence>MRPNIMVRGETEGKAHGLALLRQPALDRARIRLDHELVQVKRDWNGSGASLASTALQLQCGVEFETDGEIQDLITLNRLDEILIAKSEALTVQFAAVTTRSKTRSGVRSGSNSRVLCEEAAQGEEAWIYGLKNYLAGKARDLTQEEVRSYGSIAMDC</sequence>
<evidence type="ECO:0008006" key="3">
    <source>
        <dbReference type="Google" id="ProtNLM"/>
    </source>
</evidence>
<dbReference type="OrthoDB" id="124264at2759"/>
<proteinExistence type="predicted"/>
<accession>A0A225WDI7</accession>
<evidence type="ECO:0000313" key="1">
    <source>
        <dbReference type="EMBL" id="OWZ15796.1"/>
    </source>
</evidence>